<organism evidence="2 3">
    <name type="scientific">Gleimia europaea ACS-120-V-Col10b</name>
    <dbReference type="NCBI Taxonomy" id="883069"/>
    <lineage>
        <taxon>Bacteria</taxon>
        <taxon>Bacillati</taxon>
        <taxon>Actinomycetota</taxon>
        <taxon>Actinomycetes</taxon>
        <taxon>Actinomycetales</taxon>
        <taxon>Actinomycetaceae</taxon>
        <taxon>Gleimia</taxon>
    </lineage>
</organism>
<keyword evidence="1" id="KW-1133">Transmembrane helix</keyword>
<proteinExistence type="predicted"/>
<comment type="caution">
    <text evidence="2">The sequence shown here is derived from an EMBL/GenBank/DDBJ whole genome shotgun (WGS) entry which is preliminary data.</text>
</comment>
<name>A0A9W5RFK0_9ACTO</name>
<keyword evidence="1" id="KW-0472">Membrane</keyword>
<evidence type="ECO:0000313" key="3">
    <source>
        <dbReference type="Proteomes" id="UP000014387"/>
    </source>
</evidence>
<keyword evidence="1" id="KW-0812">Transmembrane</keyword>
<sequence length="75" mass="7807">MGTYALTVAAPHRINVEARPLFKLVAAVFAALVASVVVVGIATELTAMVVFAGMLTVFGAIAGVFVALYLQLKRS</sequence>
<reference evidence="2 3" key="1">
    <citation type="submission" date="2013-05" db="EMBL/GenBank/DDBJ databases">
        <title>The Genome Sequence of Actinomyces europaeus ACS-120-V-COL10B.</title>
        <authorList>
            <consortium name="The Broad Institute Genomics Platform"/>
            <person name="Earl A."/>
            <person name="Ward D."/>
            <person name="Feldgarden M."/>
            <person name="Gevers D."/>
            <person name="Saerens B."/>
            <person name="Vaneechoutte M."/>
            <person name="Walker B."/>
            <person name="Young S."/>
            <person name="Zeng Q."/>
            <person name="Gargeya S."/>
            <person name="Fitzgerald M."/>
            <person name="Haas B."/>
            <person name="Abouelleil A."/>
            <person name="Allen A.W."/>
            <person name="Alvarado L."/>
            <person name="Arachchi H.M."/>
            <person name="Berlin A.M."/>
            <person name="Chapman S.B."/>
            <person name="Gainer-Dewar J."/>
            <person name="Goldberg J."/>
            <person name="Griggs A."/>
            <person name="Gujja S."/>
            <person name="Hansen M."/>
            <person name="Howarth C."/>
            <person name="Imamovic A."/>
            <person name="Ireland A."/>
            <person name="Larimer J."/>
            <person name="McCowan C."/>
            <person name="Murphy C."/>
            <person name="Pearson M."/>
            <person name="Poon T.W."/>
            <person name="Priest M."/>
            <person name="Roberts A."/>
            <person name="Saif S."/>
            <person name="Shea T."/>
            <person name="Sisk P."/>
            <person name="Sykes S."/>
            <person name="Wortman J."/>
            <person name="Nusbaum C."/>
            <person name="Birren B."/>
        </authorList>
    </citation>
    <scope>NUCLEOTIDE SEQUENCE [LARGE SCALE GENOMIC DNA]</scope>
    <source>
        <strain evidence="2 3">ACS-120-V-Col10b</strain>
    </source>
</reference>
<protein>
    <submittedName>
        <fullName evidence="2">Uncharacterized protein</fullName>
    </submittedName>
</protein>
<dbReference type="AlphaFoldDB" id="A0A9W5RFK0"/>
<accession>A0A9W5RFK0</accession>
<dbReference type="RefSeq" id="WP_016444708.1">
    <property type="nucleotide sequence ID" value="NZ_KE150266.1"/>
</dbReference>
<dbReference type="OrthoDB" id="9934034at2"/>
<evidence type="ECO:0000313" key="2">
    <source>
        <dbReference type="EMBL" id="EPD31598.1"/>
    </source>
</evidence>
<dbReference type="EMBL" id="AGWN01000001">
    <property type="protein sequence ID" value="EPD31598.1"/>
    <property type="molecule type" value="Genomic_DNA"/>
</dbReference>
<keyword evidence="3" id="KW-1185">Reference proteome</keyword>
<evidence type="ECO:0000256" key="1">
    <source>
        <dbReference type="SAM" id="Phobius"/>
    </source>
</evidence>
<dbReference type="Proteomes" id="UP000014387">
    <property type="component" value="Unassembled WGS sequence"/>
</dbReference>
<gene>
    <name evidence="2" type="ORF">HMPREF9238_01375</name>
</gene>
<feature type="transmembrane region" description="Helical" evidence="1">
    <location>
        <begin position="48"/>
        <end position="70"/>
    </location>
</feature>
<feature type="transmembrane region" description="Helical" evidence="1">
    <location>
        <begin position="21"/>
        <end position="42"/>
    </location>
</feature>